<dbReference type="EMBL" id="CM046390">
    <property type="protein sequence ID" value="KAI8562514.1"/>
    <property type="molecule type" value="Genomic_DNA"/>
</dbReference>
<organism evidence="1 2">
    <name type="scientific">Rhododendron molle</name>
    <name type="common">Chinese azalea</name>
    <name type="synonym">Azalea mollis</name>
    <dbReference type="NCBI Taxonomy" id="49168"/>
    <lineage>
        <taxon>Eukaryota</taxon>
        <taxon>Viridiplantae</taxon>
        <taxon>Streptophyta</taxon>
        <taxon>Embryophyta</taxon>
        <taxon>Tracheophyta</taxon>
        <taxon>Spermatophyta</taxon>
        <taxon>Magnoliopsida</taxon>
        <taxon>eudicotyledons</taxon>
        <taxon>Gunneridae</taxon>
        <taxon>Pentapetalae</taxon>
        <taxon>asterids</taxon>
        <taxon>Ericales</taxon>
        <taxon>Ericaceae</taxon>
        <taxon>Ericoideae</taxon>
        <taxon>Rhodoreae</taxon>
        <taxon>Rhododendron</taxon>
    </lineage>
</organism>
<keyword evidence="2" id="KW-1185">Reference proteome</keyword>
<gene>
    <name evidence="1" type="ORF">RHMOL_Rhmol03G0042100</name>
</gene>
<protein>
    <submittedName>
        <fullName evidence="1">Uncharacterized protein</fullName>
    </submittedName>
</protein>
<evidence type="ECO:0000313" key="1">
    <source>
        <dbReference type="EMBL" id="KAI8562514.1"/>
    </source>
</evidence>
<evidence type="ECO:0000313" key="2">
    <source>
        <dbReference type="Proteomes" id="UP001062846"/>
    </source>
</evidence>
<accession>A0ACC0PBD8</accession>
<dbReference type="Proteomes" id="UP001062846">
    <property type="component" value="Chromosome 3"/>
</dbReference>
<reference evidence="1" key="1">
    <citation type="submission" date="2022-02" db="EMBL/GenBank/DDBJ databases">
        <title>Plant Genome Project.</title>
        <authorList>
            <person name="Zhang R.-G."/>
        </authorList>
    </citation>
    <scope>NUCLEOTIDE SEQUENCE</scope>
    <source>
        <strain evidence="1">AT1</strain>
    </source>
</reference>
<name>A0ACC0PBD8_RHOML</name>
<comment type="caution">
    <text evidence="1">The sequence shown here is derived from an EMBL/GenBank/DDBJ whole genome shotgun (WGS) entry which is preliminary data.</text>
</comment>
<proteinExistence type="predicted"/>
<sequence length="297" mass="33457">MSRFFSSYVGINSAMNIVKIILLLGLLPLSFTSLTDEAIGRRLCHPDPTKTDEFPGVIRFPIPHDSHSIPPKFRALVGTEFARPEDHLYPTVRFCRVSILVINRTSPFAPFRNHPVDNEVHQFLGYPYISAEQLFDNSFPVIQSVQLESIDYHFVGGLKGWNMNLNSTEWAANEQFMVGDSLMFSRDINRYDVLEVGRSGYDSCNDKNLLMNVTEDADNIFKLTEAKSYYFISSRDHCLQGLKMVINVNTLPLPPPPPPTPQTEYSSANTCTLNMILTSLLILWAGGSSTDQCCLVH</sequence>